<dbReference type="OrthoDB" id="9850189at2"/>
<sequence length="116" mass="12273">MAGNVDFQFAIVQNMFSNTDNDQQDQLSAHRAHGGRDHALISEGLAGTVRNAAMSVNQERSQVYDQVHAFAQTLVEKGGSVVNAATGAQADAQQMMARQSFADGGAVDVGINPIQV</sequence>
<organism evidence="1 2">
    <name type="scientific">Amycolatopsis thailandensis</name>
    <dbReference type="NCBI Taxonomy" id="589330"/>
    <lineage>
        <taxon>Bacteria</taxon>
        <taxon>Bacillati</taxon>
        <taxon>Actinomycetota</taxon>
        <taxon>Actinomycetes</taxon>
        <taxon>Pseudonocardiales</taxon>
        <taxon>Pseudonocardiaceae</taxon>
        <taxon>Amycolatopsis</taxon>
    </lineage>
</organism>
<protein>
    <submittedName>
        <fullName evidence="1">Uncharacterized protein</fullName>
    </submittedName>
</protein>
<evidence type="ECO:0000313" key="1">
    <source>
        <dbReference type="EMBL" id="OXM57323.1"/>
    </source>
</evidence>
<evidence type="ECO:0000313" key="2">
    <source>
        <dbReference type="Proteomes" id="UP000215223"/>
    </source>
</evidence>
<proteinExistence type="predicted"/>
<gene>
    <name evidence="1" type="ORF">CFP71_08605</name>
</gene>
<dbReference type="RefSeq" id="WP_093933304.1">
    <property type="nucleotide sequence ID" value="NZ_NMQT01000027.1"/>
</dbReference>
<dbReference type="EMBL" id="NMQT01000027">
    <property type="protein sequence ID" value="OXM57323.1"/>
    <property type="molecule type" value="Genomic_DNA"/>
</dbReference>
<comment type="caution">
    <text evidence="1">The sequence shown here is derived from an EMBL/GenBank/DDBJ whole genome shotgun (WGS) entry which is preliminary data.</text>
</comment>
<accession>A0A229SEH4</accession>
<keyword evidence="2" id="KW-1185">Reference proteome</keyword>
<dbReference type="AlphaFoldDB" id="A0A229SEH4"/>
<name>A0A229SEH4_9PSEU</name>
<dbReference type="Proteomes" id="UP000215223">
    <property type="component" value="Unassembled WGS sequence"/>
</dbReference>
<reference evidence="1 2" key="1">
    <citation type="submission" date="2017-07" db="EMBL/GenBank/DDBJ databases">
        <title>Amycolatopsis thailandensis Genome sequencing and assembly.</title>
        <authorList>
            <person name="Kaur N."/>
            <person name="Mayilraj S."/>
        </authorList>
    </citation>
    <scope>NUCLEOTIDE SEQUENCE [LARGE SCALE GENOMIC DNA]</scope>
    <source>
        <strain evidence="1 2">JCM 16380</strain>
    </source>
</reference>